<dbReference type="AlphaFoldDB" id="A0A9P9FRR5"/>
<feature type="compositionally biased region" description="Low complexity" evidence="1">
    <location>
        <begin position="78"/>
        <end position="91"/>
    </location>
</feature>
<name>A0A9P9FRR5_9HYPO</name>
<feature type="compositionally biased region" description="Polar residues" evidence="1">
    <location>
        <begin position="27"/>
        <end position="36"/>
    </location>
</feature>
<organism evidence="3 4">
    <name type="scientific">Dactylonectria macrodidyma</name>
    <dbReference type="NCBI Taxonomy" id="307937"/>
    <lineage>
        <taxon>Eukaryota</taxon>
        <taxon>Fungi</taxon>
        <taxon>Dikarya</taxon>
        <taxon>Ascomycota</taxon>
        <taxon>Pezizomycotina</taxon>
        <taxon>Sordariomycetes</taxon>
        <taxon>Hypocreomycetidae</taxon>
        <taxon>Hypocreales</taxon>
        <taxon>Nectriaceae</taxon>
        <taxon>Dactylonectria</taxon>
    </lineage>
</organism>
<evidence type="ECO:0000259" key="2">
    <source>
        <dbReference type="PROSITE" id="PS50097"/>
    </source>
</evidence>
<dbReference type="OrthoDB" id="4845755at2759"/>
<feature type="domain" description="BTB" evidence="2">
    <location>
        <begin position="137"/>
        <end position="203"/>
    </location>
</feature>
<accession>A0A9P9FRR5</accession>
<dbReference type="SUPFAM" id="SSF54695">
    <property type="entry name" value="POZ domain"/>
    <property type="match status" value="1"/>
</dbReference>
<sequence>MDRPSIDGRRRKKTERTGRTSSSSATLPSLRTSQAPSKLRPASPPSTNPWACPKRISVASQDFPPLPGTTSPALQAESAATRSSRTSSASSCPLTGDVSQVEPTACSVSSCSDSSRHIFVAAAPRATESLWKRPFGADVVVHTDTMTFEVHRNIVEPESGWFRDNLPPPNPDGSPVKVYLACATEAAAFCLRFIYTGRVEICDIDSAHPWNSIHLPRCVLGYCAAAFLRVSKMAAHLLRIVEKTSTDLATLVTTDYFHRNMNNSELMDFSWHFQNALDILYNERCHKLMMPMRLAMAGLLDATLFWLARQPGFIHLLQTTWQRFPQTILLDQAEYRRLVKQRNGTPKSPVPNEAALEKLFGNRNSGEATVDAGFVDDSPSRTVLSSRGRAQTWCRRPRGSSL</sequence>
<evidence type="ECO:0000313" key="3">
    <source>
        <dbReference type="EMBL" id="KAH7171173.1"/>
    </source>
</evidence>
<evidence type="ECO:0000256" key="1">
    <source>
        <dbReference type="SAM" id="MobiDB-lite"/>
    </source>
</evidence>
<gene>
    <name evidence="3" type="ORF">EDB81DRAFT_709748</name>
</gene>
<dbReference type="Proteomes" id="UP000738349">
    <property type="component" value="Unassembled WGS sequence"/>
</dbReference>
<dbReference type="PROSITE" id="PS50097">
    <property type="entry name" value="BTB"/>
    <property type="match status" value="1"/>
</dbReference>
<dbReference type="Gene3D" id="3.30.710.10">
    <property type="entry name" value="Potassium Channel Kv1.1, Chain A"/>
    <property type="match status" value="1"/>
</dbReference>
<dbReference type="InterPro" id="IPR011333">
    <property type="entry name" value="SKP1/BTB/POZ_sf"/>
</dbReference>
<dbReference type="EMBL" id="JAGMUV010000002">
    <property type="protein sequence ID" value="KAH7171173.1"/>
    <property type="molecule type" value="Genomic_DNA"/>
</dbReference>
<feature type="region of interest" description="Disordered" evidence="1">
    <location>
        <begin position="1"/>
        <end position="99"/>
    </location>
</feature>
<keyword evidence="4" id="KW-1185">Reference proteome</keyword>
<comment type="caution">
    <text evidence="3">The sequence shown here is derived from an EMBL/GenBank/DDBJ whole genome shotgun (WGS) entry which is preliminary data.</text>
</comment>
<dbReference type="InterPro" id="IPR000210">
    <property type="entry name" value="BTB/POZ_dom"/>
</dbReference>
<evidence type="ECO:0000313" key="4">
    <source>
        <dbReference type="Proteomes" id="UP000738349"/>
    </source>
</evidence>
<protein>
    <recommendedName>
        <fullName evidence="2">BTB domain-containing protein</fullName>
    </recommendedName>
</protein>
<reference evidence="3" key="1">
    <citation type="journal article" date="2021" name="Nat. Commun.">
        <title>Genetic determinants of endophytism in the Arabidopsis root mycobiome.</title>
        <authorList>
            <person name="Mesny F."/>
            <person name="Miyauchi S."/>
            <person name="Thiergart T."/>
            <person name="Pickel B."/>
            <person name="Atanasova L."/>
            <person name="Karlsson M."/>
            <person name="Huettel B."/>
            <person name="Barry K.W."/>
            <person name="Haridas S."/>
            <person name="Chen C."/>
            <person name="Bauer D."/>
            <person name="Andreopoulos W."/>
            <person name="Pangilinan J."/>
            <person name="LaButti K."/>
            <person name="Riley R."/>
            <person name="Lipzen A."/>
            <person name="Clum A."/>
            <person name="Drula E."/>
            <person name="Henrissat B."/>
            <person name="Kohler A."/>
            <person name="Grigoriev I.V."/>
            <person name="Martin F.M."/>
            <person name="Hacquard S."/>
        </authorList>
    </citation>
    <scope>NUCLEOTIDE SEQUENCE</scope>
    <source>
        <strain evidence="3">MPI-CAGE-AT-0147</strain>
    </source>
</reference>
<proteinExistence type="predicted"/>